<dbReference type="InterPro" id="IPR029753">
    <property type="entry name" value="D-isomer_DH_CS"/>
</dbReference>
<dbReference type="GO" id="GO:0051287">
    <property type="term" value="F:NAD binding"/>
    <property type="evidence" value="ECO:0007669"/>
    <property type="project" value="InterPro"/>
</dbReference>
<dbReference type="Pfam" id="PF02826">
    <property type="entry name" value="2-Hacid_dh_C"/>
    <property type="match status" value="1"/>
</dbReference>
<dbReference type="STRING" id="51511.ENSCSAVP00000011117"/>
<keyword evidence="6" id="KW-1185">Reference proteome</keyword>
<dbReference type="SUPFAM" id="SSF51735">
    <property type="entry name" value="NAD(P)-binding Rossmann-fold domains"/>
    <property type="match status" value="1"/>
</dbReference>
<evidence type="ECO:0000259" key="3">
    <source>
        <dbReference type="Pfam" id="PF00389"/>
    </source>
</evidence>
<feature type="domain" description="D-isomer specific 2-hydroxyacid dehydrogenase NAD-binding" evidence="4">
    <location>
        <begin position="183"/>
        <end position="290"/>
    </location>
</feature>
<sequence>MEVVVTRNIPSAALNVLNKRFKVDLWQSDDIIPRETLISKIKAKDGLLCLLTDKIDKEVLDSAGDRLQAVSTISVGVDHINRSECTMRGIKIGYTPEVLTAATAEFAVGLLLSTSRRIVEGTHAAKRSNSVCFFILCQKYKVTNDVTACVLVLLVDDKTTDRVGTILILRIANFSHSYFFKKDKAFEENLWVHFASFPDLLRESDFIISCCSFNQSTDGVFDKEAFKQMKNSAIFVNIARGGVVNQDDLYDALSRNVIRGAGLDVTTPEPLPTDHPLFTLDNCVVTPHIGSASEKTRTEMTMLAVENLICALENRAMPAQY</sequence>
<proteinExistence type="inferred from homology"/>
<evidence type="ECO:0000259" key="4">
    <source>
        <dbReference type="Pfam" id="PF02826"/>
    </source>
</evidence>
<dbReference type="eggNOG" id="KOG0069">
    <property type="taxonomic scope" value="Eukaryota"/>
</dbReference>
<dbReference type="PROSITE" id="PS00671">
    <property type="entry name" value="D_2_HYDROXYACID_DH_3"/>
    <property type="match status" value="1"/>
</dbReference>
<dbReference type="PANTHER" id="PTHR10996">
    <property type="entry name" value="2-HYDROXYACID DEHYDROGENASE-RELATED"/>
    <property type="match status" value="1"/>
</dbReference>
<feature type="domain" description="D-isomer specific 2-hydroxyacid dehydrogenase catalytic" evidence="3">
    <location>
        <begin position="3"/>
        <end position="318"/>
    </location>
</feature>
<dbReference type="GeneTree" id="ENSGT00940000170174"/>
<dbReference type="PANTHER" id="PTHR10996:SF277">
    <property type="entry name" value="GLYOXYLATE REDUCTASE_HYDROXYPYRUVATE REDUCTASE"/>
    <property type="match status" value="1"/>
</dbReference>
<dbReference type="GO" id="GO:0005829">
    <property type="term" value="C:cytosol"/>
    <property type="evidence" value="ECO:0007669"/>
    <property type="project" value="TreeGrafter"/>
</dbReference>
<dbReference type="Proteomes" id="UP000007875">
    <property type="component" value="Unassembled WGS sequence"/>
</dbReference>
<dbReference type="AlphaFoldDB" id="H2Z0K5"/>
<accession>H2Z0K5</accession>
<dbReference type="Ensembl" id="ENSCSAVT00000011248.1">
    <property type="protein sequence ID" value="ENSCSAVP00000011117.1"/>
    <property type="gene ID" value="ENSCSAVG00000006500.1"/>
</dbReference>
<evidence type="ECO:0000313" key="6">
    <source>
        <dbReference type="Proteomes" id="UP000007875"/>
    </source>
</evidence>
<dbReference type="GO" id="GO:0008465">
    <property type="term" value="F:hydroxypyruvate reductase (NADH) activity"/>
    <property type="evidence" value="ECO:0007669"/>
    <property type="project" value="TreeGrafter"/>
</dbReference>
<dbReference type="InterPro" id="IPR006139">
    <property type="entry name" value="D-isomer_2_OHA_DH_cat_dom"/>
</dbReference>
<dbReference type="InterPro" id="IPR006140">
    <property type="entry name" value="D-isomer_DH_NAD-bd"/>
</dbReference>
<dbReference type="InParanoid" id="H2Z0K5"/>
<dbReference type="InterPro" id="IPR036291">
    <property type="entry name" value="NAD(P)-bd_dom_sf"/>
</dbReference>
<name>H2Z0K5_CIOSA</name>
<evidence type="ECO:0008006" key="7">
    <source>
        <dbReference type="Google" id="ProtNLM"/>
    </source>
</evidence>
<dbReference type="Gene3D" id="3.40.50.720">
    <property type="entry name" value="NAD(P)-binding Rossmann-like Domain"/>
    <property type="match status" value="2"/>
</dbReference>
<dbReference type="SUPFAM" id="SSF52283">
    <property type="entry name" value="Formate/glycerate dehydrogenase catalytic domain-like"/>
    <property type="match status" value="1"/>
</dbReference>
<dbReference type="InterPro" id="IPR050223">
    <property type="entry name" value="D-isomer_2-hydroxyacid_DH"/>
</dbReference>
<comment type="similarity">
    <text evidence="2">Belongs to the D-isomer specific 2-hydroxyacid dehydrogenase family.</text>
</comment>
<reference evidence="5" key="2">
    <citation type="submission" date="2025-08" db="UniProtKB">
        <authorList>
            <consortium name="Ensembl"/>
        </authorList>
    </citation>
    <scope>IDENTIFICATION</scope>
</reference>
<evidence type="ECO:0000256" key="1">
    <source>
        <dbReference type="ARBA" id="ARBA00023002"/>
    </source>
</evidence>
<organism evidence="5 6">
    <name type="scientific">Ciona savignyi</name>
    <name type="common">Pacific transparent sea squirt</name>
    <dbReference type="NCBI Taxonomy" id="51511"/>
    <lineage>
        <taxon>Eukaryota</taxon>
        <taxon>Metazoa</taxon>
        <taxon>Chordata</taxon>
        <taxon>Tunicata</taxon>
        <taxon>Ascidiacea</taxon>
        <taxon>Phlebobranchia</taxon>
        <taxon>Cionidae</taxon>
        <taxon>Ciona</taxon>
    </lineage>
</organism>
<keyword evidence="1 2" id="KW-0560">Oxidoreductase</keyword>
<evidence type="ECO:0000313" key="5">
    <source>
        <dbReference type="Ensembl" id="ENSCSAVP00000011117.1"/>
    </source>
</evidence>
<reference evidence="6" key="1">
    <citation type="submission" date="2003-08" db="EMBL/GenBank/DDBJ databases">
        <authorList>
            <person name="Birren B."/>
            <person name="Nusbaum C."/>
            <person name="Abebe A."/>
            <person name="Abouelleil A."/>
            <person name="Adekoya E."/>
            <person name="Ait-zahra M."/>
            <person name="Allen N."/>
            <person name="Allen T."/>
            <person name="An P."/>
            <person name="Anderson M."/>
            <person name="Anderson S."/>
            <person name="Arachchi H."/>
            <person name="Armbruster J."/>
            <person name="Bachantsang P."/>
            <person name="Baldwin J."/>
            <person name="Barry A."/>
            <person name="Bayul T."/>
            <person name="Blitshsteyn B."/>
            <person name="Bloom T."/>
            <person name="Blye J."/>
            <person name="Boguslavskiy L."/>
            <person name="Borowsky M."/>
            <person name="Boukhgalter B."/>
            <person name="Brunache A."/>
            <person name="Butler J."/>
            <person name="Calixte N."/>
            <person name="Calvo S."/>
            <person name="Camarata J."/>
            <person name="Campo K."/>
            <person name="Chang J."/>
            <person name="Cheshatsang Y."/>
            <person name="Citroen M."/>
            <person name="Collymore A."/>
            <person name="Considine T."/>
            <person name="Cook A."/>
            <person name="Cooke P."/>
            <person name="Corum B."/>
            <person name="Cuomo C."/>
            <person name="David R."/>
            <person name="Dawoe T."/>
            <person name="Degray S."/>
            <person name="Dodge S."/>
            <person name="Dooley K."/>
            <person name="Dorje P."/>
            <person name="Dorjee K."/>
            <person name="Dorris L."/>
            <person name="Duffey N."/>
            <person name="Dupes A."/>
            <person name="Elkins T."/>
            <person name="Engels R."/>
            <person name="Erickson J."/>
            <person name="Farina A."/>
            <person name="Faro S."/>
            <person name="Ferreira P."/>
            <person name="Fischer H."/>
            <person name="Fitzgerald M."/>
            <person name="Foley K."/>
            <person name="Gage D."/>
            <person name="Galagan J."/>
            <person name="Gearin G."/>
            <person name="Gnerre S."/>
            <person name="Gnirke A."/>
            <person name="Goyette A."/>
            <person name="Graham J."/>
            <person name="Grandbois E."/>
            <person name="Gyaltsen K."/>
            <person name="Hafez N."/>
            <person name="Hagopian D."/>
            <person name="Hagos B."/>
            <person name="Hall J."/>
            <person name="Hatcher B."/>
            <person name="Heller A."/>
            <person name="Higgins H."/>
            <person name="Honan T."/>
            <person name="Horn A."/>
            <person name="Houde N."/>
            <person name="Hughes L."/>
            <person name="Hulme W."/>
            <person name="Husby E."/>
            <person name="Iliev I."/>
            <person name="Jaffe D."/>
            <person name="Jones C."/>
            <person name="Kamal M."/>
            <person name="Kamat A."/>
            <person name="Kamvysselis M."/>
            <person name="Karlsson E."/>
            <person name="Kells C."/>
            <person name="Kieu A."/>
            <person name="Kisner P."/>
            <person name="Kodira C."/>
            <person name="Kulbokas E."/>
            <person name="Labutti K."/>
            <person name="Lama D."/>
            <person name="Landers T."/>
            <person name="Leger J."/>
            <person name="Levine S."/>
            <person name="Lewis D."/>
            <person name="Lewis T."/>
            <person name="Lindblad-toh K."/>
            <person name="Liu X."/>
            <person name="Lokyitsang T."/>
            <person name="Lokyitsang Y."/>
            <person name="Lucien O."/>
            <person name="Lui A."/>
            <person name="Ma L.J."/>
            <person name="Mabbitt R."/>
            <person name="Macdonald J."/>
            <person name="Maclean C."/>
            <person name="Major J."/>
            <person name="Manning J."/>
            <person name="Marabella R."/>
            <person name="Maru K."/>
            <person name="Matthews C."/>
            <person name="Mauceli E."/>
            <person name="Mccarthy M."/>
            <person name="Mcdonough S."/>
            <person name="Mcghee T."/>
            <person name="Meldrim J."/>
            <person name="Meneus L."/>
            <person name="Mesirov J."/>
            <person name="Mihalev A."/>
            <person name="Mihova T."/>
            <person name="Mikkelsen T."/>
            <person name="Mlenga V."/>
            <person name="Moru K."/>
            <person name="Mozes J."/>
            <person name="Mulrain L."/>
            <person name="Munson G."/>
            <person name="Naylor J."/>
            <person name="Newes C."/>
            <person name="Nguyen C."/>
            <person name="Nguyen N."/>
            <person name="Nguyen T."/>
            <person name="Nicol R."/>
            <person name="Nielsen C."/>
            <person name="Nizzari M."/>
            <person name="Norbu C."/>
            <person name="Norbu N."/>
            <person name="O'donnell P."/>
            <person name="Okoawo O."/>
            <person name="O'leary S."/>
            <person name="Omotosho B."/>
            <person name="O'neill K."/>
            <person name="Osman S."/>
            <person name="Parker S."/>
            <person name="Perrin D."/>
            <person name="Phunkhang P."/>
            <person name="Piqani B."/>
            <person name="Purcell S."/>
            <person name="Rachupka T."/>
            <person name="Ramasamy U."/>
            <person name="Rameau R."/>
            <person name="Ray V."/>
            <person name="Raymond C."/>
            <person name="Retta R."/>
            <person name="Richardson S."/>
            <person name="Rise C."/>
            <person name="Rodriguez J."/>
            <person name="Rogers J."/>
            <person name="Rogov P."/>
            <person name="Rutman M."/>
            <person name="Schupbach R."/>
            <person name="Seaman C."/>
            <person name="Settipalli S."/>
            <person name="Sharpe T."/>
            <person name="Sheridan J."/>
            <person name="Sherpa N."/>
            <person name="Shi J."/>
            <person name="Smirnov S."/>
            <person name="Smith C."/>
            <person name="Sougnez C."/>
            <person name="Spencer B."/>
            <person name="Stalker J."/>
            <person name="Stange-thomann N."/>
            <person name="Stavropoulos S."/>
            <person name="Stetson K."/>
            <person name="Stone C."/>
            <person name="Stone S."/>
            <person name="Stubbs M."/>
            <person name="Talamas J."/>
            <person name="Tchuinga P."/>
            <person name="Tenzing P."/>
            <person name="Tesfaye S."/>
            <person name="Theodore J."/>
            <person name="Thoulutsang Y."/>
            <person name="Topham K."/>
            <person name="Towey S."/>
            <person name="Tsamla T."/>
            <person name="Tsomo N."/>
            <person name="Vallee D."/>
            <person name="Vassiliev H."/>
            <person name="Venkataraman V."/>
            <person name="Vinson J."/>
            <person name="Vo A."/>
            <person name="Wade C."/>
            <person name="Wang S."/>
            <person name="Wangchuk T."/>
            <person name="Wangdi T."/>
            <person name="Whittaker C."/>
            <person name="Wilkinson J."/>
            <person name="Wu Y."/>
            <person name="Wyman D."/>
            <person name="Yadav S."/>
            <person name="Yang S."/>
            <person name="Yang X."/>
            <person name="Yeager S."/>
            <person name="Yee E."/>
            <person name="Young G."/>
            <person name="Zainoun J."/>
            <person name="Zembeck L."/>
            <person name="Zimmer A."/>
            <person name="Zody M."/>
            <person name="Lander E."/>
        </authorList>
    </citation>
    <scope>NUCLEOTIDE SEQUENCE [LARGE SCALE GENOMIC DNA]</scope>
</reference>
<dbReference type="Pfam" id="PF00389">
    <property type="entry name" value="2-Hacid_dh"/>
    <property type="match status" value="1"/>
</dbReference>
<protein>
    <recommendedName>
        <fullName evidence="7">Glyoxylate reductase/hydroxypyruvate reductase</fullName>
    </recommendedName>
</protein>
<evidence type="ECO:0000256" key="2">
    <source>
        <dbReference type="RuleBase" id="RU003719"/>
    </source>
</evidence>
<dbReference type="CDD" id="cd05301">
    <property type="entry name" value="GDH"/>
    <property type="match status" value="1"/>
</dbReference>
<reference evidence="5" key="3">
    <citation type="submission" date="2025-09" db="UniProtKB">
        <authorList>
            <consortium name="Ensembl"/>
        </authorList>
    </citation>
    <scope>IDENTIFICATION</scope>
</reference>
<dbReference type="OMA" id="PNVIMAP"/>
<dbReference type="FunCoup" id="H2Z0K5">
    <property type="interactions" value="109"/>
</dbReference>
<dbReference type="GO" id="GO:0030267">
    <property type="term" value="F:glyoxylate reductase (NADPH) activity"/>
    <property type="evidence" value="ECO:0007669"/>
    <property type="project" value="TreeGrafter"/>
</dbReference>